<evidence type="ECO:0000313" key="1">
    <source>
        <dbReference type="EMBL" id="RUP51065.1"/>
    </source>
</evidence>
<organism evidence="1 2">
    <name type="scientific">Jimgerdemannia flammicorona</name>
    <dbReference type="NCBI Taxonomy" id="994334"/>
    <lineage>
        <taxon>Eukaryota</taxon>
        <taxon>Fungi</taxon>
        <taxon>Fungi incertae sedis</taxon>
        <taxon>Mucoromycota</taxon>
        <taxon>Mucoromycotina</taxon>
        <taxon>Endogonomycetes</taxon>
        <taxon>Endogonales</taxon>
        <taxon>Endogonaceae</taxon>
        <taxon>Jimgerdemannia</taxon>
    </lineage>
</organism>
<evidence type="ECO:0000313" key="2">
    <source>
        <dbReference type="Proteomes" id="UP000268093"/>
    </source>
</evidence>
<reference evidence="1 2" key="1">
    <citation type="journal article" date="2018" name="New Phytol.">
        <title>Phylogenomics of Endogonaceae and evolution of mycorrhizas within Mucoromycota.</title>
        <authorList>
            <person name="Chang Y."/>
            <person name="Desiro A."/>
            <person name="Na H."/>
            <person name="Sandor L."/>
            <person name="Lipzen A."/>
            <person name="Clum A."/>
            <person name="Barry K."/>
            <person name="Grigoriev I.V."/>
            <person name="Martin F.M."/>
            <person name="Stajich J.E."/>
            <person name="Smith M.E."/>
            <person name="Bonito G."/>
            <person name="Spatafora J.W."/>
        </authorList>
    </citation>
    <scope>NUCLEOTIDE SEQUENCE [LARGE SCALE GENOMIC DNA]</scope>
    <source>
        <strain evidence="1 2">GMNB39</strain>
    </source>
</reference>
<sequence>MIFRNFYTQLESDPLRLFINPPPPSTEDYFVATVSNRKDEIDAHTYMFDPRNSGYYNLAKESIVLCTQVVRKYEEAR</sequence>
<protein>
    <submittedName>
        <fullName evidence="1">Uncharacterized protein</fullName>
    </submittedName>
</protein>
<proteinExistence type="predicted"/>
<name>A0A433DJU0_9FUNG</name>
<comment type="caution">
    <text evidence="1">The sequence shown here is derived from an EMBL/GenBank/DDBJ whole genome shotgun (WGS) entry which is preliminary data.</text>
</comment>
<accession>A0A433DJU0</accession>
<gene>
    <name evidence="1" type="ORF">BC936DRAFT_150042</name>
</gene>
<dbReference type="AlphaFoldDB" id="A0A433DJU0"/>
<dbReference type="Proteomes" id="UP000268093">
    <property type="component" value="Unassembled WGS sequence"/>
</dbReference>
<keyword evidence="2" id="KW-1185">Reference proteome</keyword>
<dbReference type="EMBL" id="RBNI01000978">
    <property type="protein sequence ID" value="RUP51065.1"/>
    <property type="molecule type" value="Genomic_DNA"/>
</dbReference>